<dbReference type="InterPro" id="IPR003594">
    <property type="entry name" value="HATPase_dom"/>
</dbReference>
<gene>
    <name evidence="11" type="ORF">Mic7113_2759</name>
</gene>
<keyword evidence="8" id="KW-1133">Transmembrane helix</keyword>
<keyword evidence="5" id="KW-0808">Transferase</keyword>
<dbReference type="InterPro" id="IPR005467">
    <property type="entry name" value="His_kinase_dom"/>
</dbReference>
<dbReference type="InterPro" id="IPR036097">
    <property type="entry name" value="HisK_dim/P_sf"/>
</dbReference>
<evidence type="ECO:0000256" key="1">
    <source>
        <dbReference type="ARBA" id="ARBA00000085"/>
    </source>
</evidence>
<sequence>MHYSDSGIYPTHKSKSLKAQSKRRFKIIAETGNWFNYITHHWSIHKKIGSGYILSIGIAILGTGVGLMVGEYYDDKGVEQFRIAQQRYTRIDHLEKAVWQVKFNQQKLIISSQKNELQPQDIKQLQASIAEANNQLFLLKYNLKDYHTLPEDYATDLKTFLQVCDREVDSYTQLLESLLQKVTIPNPTKKDIAAREQILQEIVNGKQGARVEQLSQTLEKLVDSTGVQEKQAGATFRRAKVLRLTIIIMSMVLSMAIAMTLALYTSRAIARPIKAVTKVAKQATQESNFELQAPVTSDDEIGVLATSLNQLIQQVATQIRELKQAQAQLIQGEKMSSLGQMVAGIAHEINNPVNFIYANLSHANDYTQELLEILQLYQQYYPQPEPEIKNRIEDAELDFIGEDLPKIISSMHTGAERIRQIILSLRNFCHLDESEMKQVDINEGINNTLLLLNHRLNPGIEVINQYEKLPLVECYPAQLNQVFWHIITNAIDELISHHQLLCDPQILIQTKLVNGQQVEVRIRDNGKGISPSIQEKIFDPFFTTKQVGEGTGMGLAICYQIVEKHQGKIQVISQLDQGTEFVVTLPIQNR</sequence>
<keyword evidence="12" id="KW-1185">Reference proteome</keyword>
<evidence type="ECO:0000256" key="2">
    <source>
        <dbReference type="ARBA" id="ARBA00004370"/>
    </source>
</evidence>
<dbReference type="eggNOG" id="COG4191">
    <property type="taxonomic scope" value="Bacteria"/>
</dbReference>
<dbReference type="HOGENOM" id="CLU_000445_114_39_3"/>
<organism evidence="11 12">
    <name type="scientific">Allocoleopsis franciscana PCC 7113</name>
    <dbReference type="NCBI Taxonomy" id="1173027"/>
    <lineage>
        <taxon>Bacteria</taxon>
        <taxon>Bacillati</taxon>
        <taxon>Cyanobacteriota</taxon>
        <taxon>Cyanophyceae</taxon>
        <taxon>Coleofasciculales</taxon>
        <taxon>Coleofasciculaceae</taxon>
        <taxon>Allocoleopsis</taxon>
        <taxon>Allocoleopsis franciscana</taxon>
    </lineage>
</organism>
<dbReference type="EC" id="2.7.13.3" evidence="3"/>
<dbReference type="KEGG" id="mic:Mic7113_2759"/>
<dbReference type="OrthoDB" id="501036at2"/>
<dbReference type="CDD" id="cd06225">
    <property type="entry name" value="HAMP"/>
    <property type="match status" value="1"/>
</dbReference>
<dbReference type="InterPro" id="IPR036890">
    <property type="entry name" value="HATPase_C_sf"/>
</dbReference>
<dbReference type="InterPro" id="IPR003661">
    <property type="entry name" value="HisK_dim/P_dom"/>
</dbReference>
<dbReference type="Proteomes" id="UP000010471">
    <property type="component" value="Chromosome"/>
</dbReference>
<dbReference type="PROSITE" id="PS50885">
    <property type="entry name" value="HAMP"/>
    <property type="match status" value="1"/>
</dbReference>
<dbReference type="AlphaFoldDB" id="K9WE88"/>
<dbReference type="SUPFAM" id="SSF55874">
    <property type="entry name" value="ATPase domain of HSP90 chaperone/DNA topoisomerase II/histidine kinase"/>
    <property type="match status" value="1"/>
</dbReference>
<evidence type="ECO:0000259" key="9">
    <source>
        <dbReference type="PROSITE" id="PS50109"/>
    </source>
</evidence>
<evidence type="ECO:0000256" key="5">
    <source>
        <dbReference type="ARBA" id="ARBA00022679"/>
    </source>
</evidence>
<dbReference type="GO" id="GO:0000155">
    <property type="term" value="F:phosphorelay sensor kinase activity"/>
    <property type="evidence" value="ECO:0007669"/>
    <property type="project" value="InterPro"/>
</dbReference>
<dbReference type="InterPro" id="IPR003660">
    <property type="entry name" value="HAMP_dom"/>
</dbReference>
<evidence type="ECO:0000256" key="6">
    <source>
        <dbReference type="ARBA" id="ARBA00022777"/>
    </source>
</evidence>
<comment type="catalytic activity">
    <reaction evidence="1">
        <text>ATP + protein L-histidine = ADP + protein N-phospho-L-histidine.</text>
        <dbReference type="EC" id="2.7.13.3"/>
    </reaction>
</comment>
<keyword evidence="6 11" id="KW-0418">Kinase</keyword>
<comment type="subcellular location">
    <subcellularLocation>
        <location evidence="2">Membrane</location>
    </subcellularLocation>
</comment>
<dbReference type="SMART" id="SM00387">
    <property type="entry name" value="HATPase_c"/>
    <property type="match status" value="1"/>
</dbReference>
<feature type="transmembrane region" description="Helical" evidence="8">
    <location>
        <begin position="241"/>
        <end position="264"/>
    </location>
</feature>
<protein>
    <recommendedName>
        <fullName evidence="3">histidine kinase</fullName>
        <ecNumber evidence="3">2.7.13.3</ecNumber>
    </recommendedName>
</protein>
<dbReference type="Gene3D" id="6.10.340.10">
    <property type="match status" value="1"/>
</dbReference>
<accession>K9WE88</accession>
<keyword evidence="4" id="KW-0597">Phosphoprotein</keyword>
<proteinExistence type="predicted"/>
<dbReference type="Pfam" id="PF02518">
    <property type="entry name" value="HATPase_c"/>
    <property type="match status" value="1"/>
</dbReference>
<dbReference type="Gene3D" id="1.10.287.130">
    <property type="match status" value="1"/>
</dbReference>
<dbReference type="PRINTS" id="PR00344">
    <property type="entry name" value="BCTRLSENSOR"/>
</dbReference>
<dbReference type="PATRIC" id="fig|1173027.3.peg.3035"/>
<name>K9WE88_9CYAN</name>
<keyword evidence="8" id="KW-0812">Transmembrane</keyword>
<dbReference type="PROSITE" id="PS50109">
    <property type="entry name" value="HIS_KIN"/>
    <property type="match status" value="1"/>
</dbReference>
<keyword evidence="7" id="KW-0902">Two-component regulatory system</keyword>
<evidence type="ECO:0000256" key="8">
    <source>
        <dbReference type="SAM" id="Phobius"/>
    </source>
</evidence>
<evidence type="ECO:0000256" key="4">
    <source>
        <dbReference type="ARBA" id="ARBA00022553"/>
    </source>
</evidence>
<evidence type="ECO:0000256" key="7">
    <source>
        <dbReference type="ARBA" id="ARBA00023012"/>
    </source>
</evidence>
<dbReference type="Gene3D" id="3.30.565.10">
    <property type="entry name" value="Histidine kinase-like ATPase, C-terminal domain"/>
    <property type="match status" value="1"/>
</dbReference>
<dbReference type="PANTHER" id="PTHR43065">
    <property type="entry name" value="SENSOR HISTIDINE KINASE"/>
    <property type="match status" value="1"/>
</dbReference>
<evidence type="ECO:0000256" key="3">
    <source>
        <dbReference type="ARBA" id="ARBA00012438"/>
    </source>
</evidence>
<dbReference type="SUPFAM" id="SSF47384">
    <property type="entry name" value="Homodimeric domain of signal transducing histidine kinase"/>
    <property type="match status" value="1"/>
</dbReference>
<dbReference type="InterPro" id="IPR004358">
    <property type="entry name" value="Sig_transdc_His_kin-like_C"/>
</dbReference>
<dbReference type="EMBL" id="CP003630">
    <property type="protein sequence ID" value="AFZ18543.1"/>
    <property type="molecule type" value="Genomic_DNA"/>
</dbReference>
<keyword evidence="8" id="KW-0472">Membrane</keyword>
<dbReference type="CDD" id="cd00082">
    <property type="entry name" value="HisKA"/>
    <property type="match status" value="1"/>
</dbReference>
<dbReference type="SUPFAM" id="SSF158472">
    <property type="entry name" value="HAMP domain-like"/>
    <property type="match status" value="1"/>
</dbReference>
<evidence type="ECO:0000313" key="12">
    <source>
        <dbReference type="Proteomes" id="UP000010471"/>
    </source>
</evidence>
<evidence type="ECO:0000313" key="11">
    <source>
        <dbReference type="EMBL" id="AFZ18543.1"/>
    </source>
</evidence>
<dbReference type="STRING" id="1173027.Mic7113_2759"/>
<dbReference type="SMART" id="SM00304">
    <property type="entry name" value="HAMP"/>
    <property type="match status" value="1"/>
</dbReference>
<reference evidence="11 12" key="1">
    <citation type="submission" date="2012-06" db="EMBL/GenBank/DDBJ databases">
        <title>Finished chromosome of genome of Microcoleus sp. PCC 7113.</title>
        <authorList>
            <consortium name="US DOE Joint Genome Institute"/>
            <person name="Gugger M."/>
            <person name="Coursin T."/>
            <person name="Rippka R."/>
            <person name="Tandeau De Marsac N."/>
            <person name="Huntemann M."/>
            <person name="Wei C.-L."/>
            <person name="Han J."/>
            <person name="Detter J.C."/>
            <person name="Han C."/>
            <person name="Tapia R."/>
            <person name="Chen A."/>
            <person name="Kyrpides N."/>
            <person name="Mavromatis K."/>
            <person name="Markowitz V."/>
            <person name="Szeto E."/>
            <person name="Ivanova N."/>
            <person name="Pagani I."/>
            <person name="Pati A."/>
            <person name="Goodwin L."/>
            <person name="Nordberg H.P."/>
            <person name="Cantor M.N."/>
            <person name="Hua S.X."/>
            <person name="Woyke T."/>
            <person name="Kerfeld C.A."/>
        </authorList>
    </citation>
    <scope>NUCLEOTIDE SEQUENCE [LARGE SCALE GENOMIC DNA]</scope>
    <source>
        <strain evidence="11 12">PCC 7113</strain>
    </source>
</reference>
<feature type="transmembrane region" description="Helical" evidence="8">
    <location>
        <begin position="52"/>
        <end position="73"/>
    </location>
</feature>
<evidence type="ECO:0000259" key="10">
    <source>
        <dbReference type="PROSITE" id="PS50885"/>
    </source>
</evidence>
<dbReference type="GO" id="GO:0016020">
    <property type="term" value="C:membrane"/>
    <property type="evidence" value="ECO:0007669"/>
    <property type="project" value="UniProtKB-SubCell"/>
</dbReference>
<dbReference type="PANTHER" id="PTHR43065:SF50">
    <property type="entry name" value="HISTIDINE KINASE"/>
    <property type="match status" value="1"/>
</dbReference>
<dbReference type="Pfam" id="PF00672">
    <property type="entry name" value="HAMP"/>
    <property type="match status" value="1"/>
</dbReference>
<feature type="domain" description="Histidine kinase" evidence="9">
    <location>
        <begin position="344"/>
        <end position="589"/>
    </location>
</feature>
<feature type="domain" description="HAMP" evidence="10">
    <location>
        <begin position="267"/>
        <end position="320"/>
    </location>
</feature>